<dbReference type="EnsemblMetazoa" id="ADIR011485-RA">
    <property type="protein sequence ID" value="ADIR011485-PA"/>
    <property type="gene ID" value="ADIR011485"/>
</dbReference>
<organism evidence="3 4">
    <name type="scientific">Anopheles dirus</name>
    <dbReference type="NCBI Taxonomy" id="7168"/>
    <lineage>
        <taxon>Eukaryota</taxon>
        <taxon>Metazoa</taxon>
        <taxon>Ecdysozoa</taxon>
        <taxon>Arthropoda</taxon>
        <taxon>Hexapoda</taxon>
        <taxon>Insecta</taxon>
        <taxon>Pterygota</taxon>
        <taxon>Neoptera</taxon>
        <taxon>Endopterygota</taxon>
        <taxon>Diptera</taxon>
        <taxon>Nematocera</taxon>
        <taxon>Culicoidea</taxon>
        <taxon>Culicidae</taxon>
        <taxon>Anophelinae</taxon>
        <taxon>Anopheles</taxon>
    </lineage>
</organism>
<sequence length="313" mass="35212">MCVKTIKYLLDLSELFSDHRRKAYILHRDSWTTVGCIARTIRETFQIEHALHICNEDGIFYPASETIDIIWEDKVLKILPAEQLERNNLDTQDESHDKNTSNTLQESSTYEDIESVLLGLPKPKRRRVRKRKVKATETDKDTIEQPSPPVKRKVKETQLTEQNGHIHFASEEAQPSEGKEKEDDLPYRNLNQTMKARVVRAVTPSALNNKQPGANALNIESIPEVPVTPSNEANQLSKSVTKAKTKARVIRAIGKANTLEIKQEQLEAASAAADGNALQQPVNDDTVIIELDPTTPTFATREEATRDIAMQAV</sequence>
<dbReference type="InterPro" id="IPR031722">
    <property type="entry name" value="Coilin_N"/>
</dbReference>
<feature type="region of interest" description="Disordered" evidence="1">
    <location>
        <begin position="125"/>
        <end position="184"/>
    </location>
</feature>
<proteinExistence type="predicted"/>
<evidence type="ECO:0000259" key="2">
    <source>
        <dbReference type="Pfam" id="PF15862"/>
    </source>
</evidence>
<dbReference type="VEuPathDB" id="VectorBase:ADIR011485"/>
<feature type="compositionally biased region" description="Basic and acidic residues" evidence="1">
    <location>
        <begin position="87"/>
        <end position="99"/>
    </location>
</feature>
<feature type="compositionally biased region" description="Basic and acidic residues" evidence="1">
    <location>
        <begin position="134"/>
        <end position="143"/>
    </location>
</feature>
<evidence type="ECO:0000256" key="1">
    <source>
        <dbReference type="SAM" id="MobiDB-lite"/>
    </source>
</evidence>
<evidence type="ECO:0000313" key="4">
    <source>
        <dbReference type="Proteomes" id="UP000075884"/>
    </source>
</evidence>
<keyword evidence="4" id="KW-1185">Reference proteome</keyword>
<dbReference type="Proteomes" id="UP000075884">
    <property type="component" value="Unassembled WGS sequence"/>
</dbReference>
<protein>
    <submittedName>
        <fullName evidence="3">Coilin_N domain-containing protein</fullName>
    </submittedName>
</protein>
<feature type="region of interest" description="Disordered" evidence="1">
    <location>
        <begin position="87"/>
        <end position="109"/>
    </location>
</feature>
<reference evidence="4" key="1">
    <citation type="submission" date="2013-03" db="EMBL/GenBank/DDBJ databases">
        <title>The Genome Sequence of Anopheles dirus WRAIR2.</title>
        <authorList>
            <consortium name="The Broad Institute Genomics Platform"/>
            <person name="Neafsey D.E."/>
            <person name="Walton C."/>
            <person name="Walker B."/>
            <person name="Young S.K."/>
            <person name="Zeng Q."/>
            <person name="Gargeya S."/>
            <person name="Fitzgerald M."/>
            <person name="Haas B."/>
            <person name="Abouelleil A."/>
            <person name="Allen A.W."/>
            <person name="Alvarado L."/>
            <person name="Arachchi H.M."/>
            <person name="Berlin A.M."/>
            <person name="Chapman S.B."/>
            <person name="Gainer-Dewar J."/>
            <person name="Goldberg J."/>
            <person name="Griggs A."/>
            <person name="Gujja S."/>
            <person name="Hansen M."/>
            <person name="Howarth C."/>
            <person name="Imamovic A."/>
            <person name="Ireland A."/>
            <person name="Larimer J."/>
            <person name="McCowan C."/>
            <person name="Murphy C."/>
            <person name="Pearson M."/>
            <person name="Poon T.W."/>
            <person name="Priest M."/>
            <person name="Roberts A."/>
            <person name="Saif S."/>
            <person name="Shea T."/>
            <person name="Sisk P."/>
            <person name="Sykes S."/>
            <person name="Wortman J."/>
            <person name="Nusbaum C."/>
            <person name="Birren B."/>
        </authorList>
    </citation>
    <scope>NUCLEOTIDE SEQUENCE [LARGE SCALE GENOMIC DNA]</scope>
    <source>
        <strain evidence="4">WRAIR2</strain>
    </source>
</reference>
<reference evidence="3" key="2">
    <citation type="submission" date="2020-05" db="UniProtKB">
        <authorList>
            <consortium name="EnsemblMetazoa"/>
        </authorList>
    </citation>
    <scope>IDENTIFICATION</scope>
    <source>
        <strain evidence="3">WRAIR2</strain>
    </source>
</reference>
<dbReference type="AlphaFoldDB" id="A0A182NUY4"/>
<dbReference type="Pfam" id="PF15862">
    <property type="entry name" value="Coilin_N"/>
    <property type="match status" value="1"/>
</dbReference>
<name>A0A182NUY4_9DIPT</name>
<evidence type="ECO:0000313" key="3">
    <source>
        <dbReference type="EnsemblMetazoa" id="ADIR011485-PA"/>
    </source>
</evidence>
<feature type="domain" description="Coilin N-terminal" evidence="2">
    <location>
        <begin position="10"/>
        <end position="109"/>
    </location>
</feature>
<accession>A0A182NUY4</accession>